<keyword evidence="1" id="KW-0808">Transferase</keyword>
<dbReference type="InterPro" id="IPR036634">
    <property type="entry name" value="PRD_sf"/>
</dbReference>
<proteinExistence type="predicted"/>
<dbReference type="SUPFAM" id="SSF52794">
    <property type="entry name" value="PTS system IIB component-like"/>
    <property type="match status" value="1"/>
</dbReference>
<dbReference type="Pfam" id="PF00359">
    <property type="entry name" value="PTS_EIIA_2"/>
    <property type="match status" value="1"/>
</dbReference>
<evidence type="ECO:0000256" key="4">
    <source>
        <dbReference type="ARBA" id="ARBA00023159"/>
    </source>
</evidence>
<evidence type="ECO:0000313" key="9">
    <source>
        <dbReference type="EMBL" id="MBA4495239.1"/>
    </source>
</evidence>
<dbReference type="CDD" id="cd05568">
    <property type="entry name" value="PTS_IIB_bgl_like"/>
    <property type="match status" value="1"/>
</dbReference>
<dbReference type="RefSeq" id="WP_181752481.1">
    <property type="nucleotide sequence ID" value="NZ_JACEIQ010000013.1"/>
</dbReference>
<name>A0A7W1WSN2_9BACL</name>
<feature type="domain" description="PTS EIIB type-2" evidence="7">
    <location>
        <begin position="419"/>
        <end position="507"/>
    </location>
</feature>
<dbReference type="InterPro" id="IPR036095">
    <property type="entry name" value="PTS_EIIB-like_sf"/>
</dbReference>
<keyword evidence="5" id="KW-0804">Transcription</keyword>
<evidence type="ECO:0000256" key="1">
    <source>
        <dbReference type="ARBA" id="ARBA00022679"/>
    </source>
</evidence>
<dbReference type="AlphaFoldDB" id="A0A7W1WSN2"/>
<keyword evidence="4" id="KW-0010">Activator</keyword>
<dbReference type="Pfam" id="PF08279">
    <property type="entry name" value="HTH_11"/>
    <property type="match status" value="1"/>
</dbReference>
<dbReference type="EMBL" id="JACEIQ010000013">
    <property type="protein sequence ID" value="MBA4495239.1"/>
    <property type="molecule type" value="Genomic_DNA"/>
</dbReference>
<evidence type="ECO:0000256" key="2">
    <source>
        <dbReference type="ARBA" id="ARBA00022737"/>
    </source>
</evidence>
<dbReference type="PROSITE" id="PS51372">
    <property type="entry name" value="PRD_2"/>
    <property type="match status" value="2"/>
</dbReference>
<feature type="domain" description="PRD" evidence="8">
    <location>
        <begin position="201"/>
        <end position="306"/>
    </location>
</feature>
<evidence type="ECO:0000259" key="6">
    <source>
        <dbReference type="PROSITE" id="PS51094"/>
    </source>
</evidence>
<dbReference type="Pfam" id="PF05043">
    <property type="entry name" value="Mga"/>
    <property type="match status" value="1"/>
</dbReference>
<dbReference type="Gene3D" id="3.40.930.10">
    <property type="entry name" value="Mannitol-specific EII, Chain A"/>
    <property type="match status" value="1"/>
</dbReference>
<dbReference type="Gene3D" id="1.10.10.10">
    <property type="entry name" value="Winged helix-like DNA-binding domain superfamily/Winged helix DNA-binding domain"/>
    <property type="match status" value="2"/>
</dbReference>
<dbReference type="InterPro" id="IPR036388">
    <property type="entry name" value="WH-like_DNA-bd_sf"/>
</dbReference>
<feature type="domain" description="PRD" evidence="8">
    <location>
        <begin position="311"/>
        <end position="416"/>
    </location>
</feature>
<dbReference type="GO" id="GO:0008982">
    <property type="term" value="F:protein-N(PI)-phosphohistidine-sugar phosphotransferase activity"/>
    <property type="evidence" value="ECO:0007669"/>
    <property type="project" value="InterPro"/>
</dbReference>
<dbReference type="Proteomes" id="UP000535491">
    <property type="component" value="Unassembled WGS sequence"/>
</dbReference>
<dbReference type="SUPFAM" id="SSF55804">
    <property type="entry name" value="Phoshotransferase/anion transport protein"/>
    <property type="match status" value="1"/>
</dbReference>
<evidence type="ECO:0000256" key="3">
    <source>
        <dbReference type="ARBA" id="ARBA00023015"/>
    </source>
</evidence>
<dbReference type="InterPro" id="IPR016152">
    <property type="entry name" value="PTrfase/Anion_transptr"/>
</dbReference>
<dbReference type="InterPro" id="IPR011608">
    <property type="entry name" value="PRD"/>
</dbReference>
<evidence type="ECO:0000259" key="7">
    <source>
        <dbReference type="PROSITE" id="PS51099"/>
    </source>
</evidence>
<dbReference type="InterPro" id="IPR007737">
    <property type="entry name" value="Mga_HTH"/>
</dbReference>
<feature type="domain" description="PTS EIIA type-2" evidence="6">
    <location>
        <begin position="540"/>
        <end position="687"/>
    </location>
</feature>
<organism evidence="9 10">
    <name type="scientific">Paenactinomyces guangxiensis</name>
    <dbReference type="NCBI Taxonomy" id="1490290"/>
    <lineage>
        <taxon>Bacteria</taxon>
        <taxon>Bacillati</taxon>
        <taxon>Bacillota</taxon>
        <taxon>Bacilli</taxon>
        <taxon>Bacillales</taxon>
        <taxon>Thermoactinomycetaceae</taxon>
        <taxon>Paenactinomyces</taxon>
    </lineage>
</organism>
<dbReference type="PROSITE" id="PS51099">
    <property type="entry name" value="PTS_EIIB_TYPE_2"/>
    <property type="match status" value="1"/>
</dbReference>
<dbReference type="Gene3D" id="3.40.50.2300">
    <property type="match status" value="1"/>
</dbReference>
<gene>
    <name evidence="9" type="ORF">H1191_13080</name>
</gene>
<dbReference type="Pfam" id="PF00874">
    <property type="entry name" value="PRD"/>
    <property type="match status" value="2"/>
</dbReference>
<dbReference type="InterPro" id="IPR002178">
    <property type="entry name" value="PTS_EIIA_type-2_dom"/>
</dbReference>
<comment type="caution">
    <text evidence="9">The sequence shown here is derived from an EMBL/GenBank/DDBJ whole genome shotgun (WGS) entry which is preliminary data.</text>
</comment>
<dbReference type="GO" id="GO:0006355">
    <property type="term" value="P:regulation of DNA-templated transcription"/>
    <property type="evidence" value="ECO:0007669"/>
    <property type="project" value="InterPro"/>
</dbReference>
<dbReference type="InterPro" id="IPR013011">
    <property type="entry name" value="PTS_EIIB_2"/>
</dbReference>
<protein>
    <submittedName>
        <fullName evidence="9">BglG family transcription antiterminator</fullName>
    </submittedName>
</protein>
<keyword evidence="10" id="KW-1185">Reference proteome</keyword>
<evidence type="ECO:0000259" key="8">
    <source>
        <dbReference type="PROSITE" id="PS51372"/>
    </source>
</evidence>
<reference evidence="9 10" key="1">
    <citation type="submission" date="2020-07" db="EMBL/GenBank/DDBJ databases">
        <authorList>
            <person name="Feng H."/>
        </authorList>
    </citation>
    <scope>NUCLEOTIDE SEQUENCE [LARGE SCALE GENOMIC DNA]</scope>
    <source>
        <strain evidence="10">s-10</strain>
    </source>
</reference>
<keyword evidence="2" id="KW-0677">Repeat</keyword>
<evidence type="ECO:0000313" key="10">
    <source>
        <dbReference type="Proteomes" id="UP000535491"/>
    </source>
</evidence>
<dbReference type="Gene3D" id="1.10.1790.10">
    <property type="entry name" value="PRD domain"/>
    <property type="match status" value="2"/>
</dbReference>
<dbReference type="GO" id="GO:0009401">
    <property type="term" value="P:phosphoenolpyruvate-dependent sugar phosphotransferase system"/>
    <property type="evidence" value="ECO:0007669"/>
    <property type="project" value="InterPro"/>
</dbReference>
<evidence type="ECO:0000256" key="5">
    <source>
        <dbReference type="ARBA" id="ARBA00023163"/>
    </source>
</evidence>
<keyword evidence="3" id="KW-0805">Transcription regulation</keyword>
<dbReference type="PANTHER" id="PTHR30185">
    <property type="entry name" value="CRYPTIC BETA-GLUCOSIDE BGL OPERON ANTITERMINATOR"/>
    <property type="match status" value="1"/>
</dbReference>
<sequence length="701" mass="79937">MYISARERKILEVLLLKEDLTTINDLAKELAVSPRTVHRDLKGIEEILKEYKLRLYKKSGIGIGIIGDEKYKSRLQTFLFNLSHVEYTPEERKTIILSALLDASEPVKLVSLANDLNVTIATISNDLNKVEDRISPFGLSLIRKRGYGVEIKGSETSKRKVMSNLILDHLDEFEFLALIKERIQKKSSGDIKTITDKLLGLVDKKKLLIIEQKVERIKEELPYSVADSAYMGLVVHLALAVERIQQGEEIDFDQQYLESMKGTREYQAAAKIVSELEEAFNISISNGEIGYIAMHLMGAKLRSDHEVLLEDTSFRIGIKAQELICAVSKRIKKNLTKNAELFQGLVAHLRPAVYRMRQNMYIHNPLLPRIEAEYNELFTIVEKEAKRIFPDLHVPKEETGYLVMHFVSALLKREEMTEKQALVVCSSGIGTSKMLSAKLQRELPGLKPVNVSLFELDHMNPDEYDVMISTVPLKGYEGDYILASPFLSDEDIEKVKKMIQIGMNRGRIEQTQTSTRDGQMESNHFMQEIESVKKISTSIFLLLNNFVVKERSASSIEKLLQKACEELEDKGLIKEADNVKNRLLEREKTGGLGIPGTSLALYHTKSDDVLSPSFTVYRLHDHLKTCGMDGSAMEITTILLMLCPEKADDETLEILSYISTLIIRDQESIRLFEQDDHRSVMNYLTRQLKEFFLNKVKEKKQ</sequence>
<dbReference type="InterPro" id="IPR036390">
    <property type="entry name" value="WH_DNA-bd_sf"/>
</dbReference>
<dbReference type="InterPro" id="IPR050661">
    <property type="entry name" value="BglG_antiterminators"/>
</dbReference>
<dbReference type="PROSITE" id="PS51094">
    <property type="entry name" value="PTS_EIIA_TYPE_2"/>
    <property type="match status" value="1"/>
</dbReference>
<dbReference type="PANTHER" id="PTHR30185:SF18">
    <property type="entry name" value="TRANSCRIPTIONAL REGULATOR MTLR"/>
    <property type="match status" value="1"/>
</dbReference>
<dbReference type="SUPFAM" id="SSF46785">
    <property type="entry name" value="Winged helix' DNA-binding domain"/>
    <property type="match status" value="1"/>
</dbReference>
<accession>A0A7W1WSN2</accession>
<dbReference type="SUPFAM" id="SSF63520">
    <property type="entry name" value="PTS-regulatory domain, PRD"/>
    <property type="match status" value="2"/>
</dbReference>
<dbReference type="InterPro" id="IPR013196">
    <property type="entry name" value="HTH_11"/>
</dbReference>